<dbReference type="EMBL" id="MT143208">
    <property type="protein sequence ID" value="QJA94157.1"/>
    <property type="molecule type" value="Genomic_DNA"/>
</dbReference>
<reference evidence="1" key="1">
    <citation type="submission" date="2020-03" db="EMBL/GenBank/DDBJ databases">
        <title>The deep terrestrial virosphere.</title>
        <authorList>
            <person name="Holmfeldt K."/>
            <person name="Nilsson E."/>
            <person name="Simone D."/>
            <person name="Lopez-Fernandez M."/>
            <person name="Wu X."/>
            <person name="de Brujin I."/>
            <person name="Lundin D."/>
            <person name="Andersson A."/>
            <person name="Bertilsson S."/>
            <person name="Dopson M."/>
        </authorList>
    </citation>
    <scope>NUCLEOTIDE SEQUENCE</scope>
    <source>
        <strain evidence="1">MM415B03959</strain>
    </source>
</reference>
<accession>A0A6M3LFX3</accession>
<organism evidence="1">
    <name type="scientific">viral metagenome</name>
    <dbReference type="NCBI Taxonomy" id="1070528"/>
    <lineage>
        <taxon>unclassified sequences</taxon>
        <taxon>metagenomes</taxon>
        <taxon>organismal metagenomes</taxon>
    </lineage>
</organism>
<name>A0A6M3LFX3_9ZZZZ</name>
<gene>
    <name evidence="1" type="ORF">MM415B03959_0005</name>
</gene>
<evidence type="ECO:0000313" key="1">
    <source>
        <dbReference type="EMBL" id="QJA94157.1"/>
    </source>
</evidence>
<sequence>MRKQLYVCSHLTACKNQFDSMNCGGRNPQAMTFFQDGGSSFYTQPKGWTCSALHKKVKLSEYNIGPLQLNLFSGEK</sequence>
<dbReference type="AlphaFoldDB" id="A0A6M3LFX3"/>
<proteinExistence type="predicted"/>
<protein>
    <submittedName>
        <fullName evidence="1">Uncharacterized protein</fullName>
    </submittedName>
</protein>